<evidence type="ECO:0000313" key="4">
    <source>
        <dbReference type="Proteomes" id="UP000054988"/>
    </source>
</evidence>
<protein>
    <submittedName>
        <fullName evidence="3">Uncharacterized protein</fullName>
    </submittedName>
</protein>
<feature type="transmembrane region" description="Helical" evidence="2">
    <location>
        <begin position="82"/>
        <end position="98"/>
    </location>
</feature>
<sequence length="101" mass="11328">MASTGKVHTLADIVGSPERTMKSLDERRRPDWGEETTSGQEAKAEGKNNQSPYYHNENRKGTQNNNNGGGNQSNGVQLPSRIEFIIGISIMFLLVYIYKHF</sequence>
<keyword evidence="2" id="KW-0812">Transmembrane</keyword>
<keyword evidence="2" id="KW-1133">Transmembrane helix</keyword>
<evidence type="ECO:0000256" key="1">
    <source>
        <dbReference type="SAM" id="MobiDB-lite"/>
    </source>
</evidence>
<gene>
    <name evidence="3" type="ORF">WG66_19328</name>
</gene>
<dbReference type="Proteomes" id="UP000054988">
    <property type="component" value="Unassembled WGS sequence"/>
</dbReference>
<keyword evidence="2" id="KW-0472">Membrane</keyword>
<organism evidence="3 4">
    <name type="scientific">Moniliophthora roreri</name>
    <name type="common">Frosty pod rot fungus</name>
    <name type="synonym">Monilia roreri</name>
    <dbReference type="NCBI Taxonomy" id="221103"/>
    <lineage>
        <taxon>Eukaryota</taxon>
        <taxon>Fungi</taxon>
        <taxon>Dikarya</taxon>
        <taxon>Basidiomycota</taxon>
        <taxon>Agaricomycotina</taxon>
        <taxon>Agaricomycetes</taxon>
        <taxon>Agaricomycetidae</taxon>
        <taxon>Agaricales</taxon>
        <taxon>Marasmiineae</taxon>
        <taxon>Marasmiaceae</taxon>
        <taxon>Moniliophthora</taxon>
    </lineage>
</organism>
<feature type="region of interest" description="Disordered" evidence="1">
    <location>
        <begin position="1"/>
        <end position="76"/>
    </location>
</feature>
<accession>A0A0W0EVM4</accession>
<evidence type="ECO:0000256" key="2">
    <source>
        <dbReference type="SAM" id="Phobius"/>
    </source>
</evidence>
<name>A0A0W0EVM4_MONRR</name>
<dbReference type="EMBL" id="LATX01002503">
    <property type="protein sequence ID" value="KTB28125.1"/>
    <property type="molecule type" value="Genomic_DNA"/>
</dbReference>
<feature type="compositionally biased region" description="Basic and acidic residues" evidence="1">
    <location>
        <begin position="19"/>
        <end position="32"/>
    </location>
</feature>
<proteinExistence type="predicted"/>
<comment type="caution">
    <text evidence="3">The sequence shown here is derived from an EMBL/GenBank/DDBJ whole genome shotgun (WGS) entry which is preliminary data.</text>
</comment>
<evidence type="ECO:0000313" key="3">
    <source>
        <dbReference type="EMBL" id="KTB28125.1"/>
    </source>
</evidence>
<reference evidence="3 4" key="1">
    <citation type="submission" date="2015-12" db="EMBL/GenBank/DDBJ databases">
        <title>Draft genome sequence of Moniliophthora roreri, the causal agent of frosty pod rot of cacao.</title>
        <authorList>
            <person name="Aime M.C."/>
            <person name="Diaz-Valderrama J.R."/>
            <person name="Kijpornyongpan T."/>
            <person name="Phillips-Mora W."/>
        </authorList>
    </citation>
    <scope>NUCLEOTIDE SEQUENCE [LARGE SCALE GENOMIC DNA]</scope>
    <source>
        <strain evidence="3 4">MCA 2952</strain>
    </source>
</reference>
<dbReference type="AlphaFoldDB" id="A0A0W0EVM4"/>